<dbReference type="EMBL" id="QXHD01000004">
    <property type="protein sequence ID" value="NEZ55301.1"/>
    <property type="molecule type" value="Genomic_DNA"/>
</dbReference>
<reference evidence="1 2" key="1">
    <citation type="journal article" date="2020" name="Microb. Ecol.">
        <title>Ecogenomics of the Marine Benthic Filamentous Cyanobacterium Adonisia.</title>
        <authorList>
            <person name="Walter J.M."/>
            <person name="Coutinho F.H."/>
            <person name="Leomil L."/>
            <person name="Hargreaves P.I."/>
            <person name="Campeao M.E."/>
            <person name="Vieira V.V."/>
            <person name="Silva B.S."/>
            <person name="Fistarol G.O."/>
            <person name="Salomon P.S."/>
            <person name="Sawabe T."/>
            <person name="Mino S."/>
            <person name="Hosokawa M."/>
            <person name="Miyashita H."/>
            <person name="Maruyama F."/>
            <person name="van Verk M.C."/>
            <person name="Dutilh B.E."/>
            <person name="Thompson C.C."/>
            <person name="Thompson F.L."/>
        </authorList>
    </citation>
    <scope>NUCLEOTIDE SEQUENCE [LARGE SCALE GENOMIC DNA]</scope>
    <source>
        <strain evidence="1 2">CCMR0081</strain>
    </source>
</reference>
<sequence length="135" mass="15388">MPTLAMPVCYVSQADEIIDLSHLCVIEEESPEEELLPVEPMPGQDDFVRGLELYNDGNFTAALRITNQAIKANPGEVGYYWLRSMIHTESGNSSRRANWDFEALSRAYRQDNQNNPAAVSDETLRQHFFPPESRR</sequence>
<dbReference type="InterPro" id="IPR011990">
    <property type="entry name" value="TPR-like_helical_dom_sf"/>
</dbReference>
<evidence type="ECO:0000313" key="1">
    <source>
        <dbReference type="EMBL" id="NEZ55301.1"/>
    </source>
</evidence>
<dbReference type="Proteomes" id="UP000481033">
    <property type="component" value="Unassembled WGS sequence"/>
</dbReference>
<dbReference type="AlphaFoldDB" id="A0A6M0RI37"/>
<comment type="caution">
    <text evidence="1">The sequence shown here is derived from an EMBL/GenBank/DDBJ whole genome shotgun (WGS) entry which is preliminary data.</text>
</comment>
<dbReference type="RefSeq" id="WP_163697106.1">
    <property type="nucleotide sequence ID" value="NZ_QXHD01000004.1"/>
</dbReference>
<evidence type="ECO:0000313" key="2">
    <source>
        <dbReference type="Proteomes" id="UP000481033"/>
    </source>
</evidence>
<proteinExistence type="predicted"/>
<evidence type="ECO:0008006" key="3">
    <source>
        <dbReference type="Google" id="ProtNLM"/>
    </source>
</evidence>
<gene>
    <name evidence="1" type="ORF">DXZ20_06345</name>
</gene>
<protein>
    <recommendedName>
        <fullName evidence="3">Tetratricopeptide repeat protein</fullName>
    </recommendedName>
</protein>
<accession>A0A6M0RI37</accession>
<dbReference type="SUPFAM" id="SSF48452">
    <property type="entry name" value="TPR-like"/>
    <property type="match status" value="1"/>
</dbReference>
<keyword evidence="2" id="KW-1185">Reference proteome</keyword>
<name>A0A6M0RI37_9CYAN</name>
<organism evidence="1 2">
    <name type="scientific">Adonisia turfae CCMR0081</name>
    <dbReference type="NCBI Taxonomy" id="2292702"/>
    <lineage>
        <taxon>Bacteria</taxon>
        <taxon>Bacillati</taxon>
        <taxon>Cyanobacteriota</taxon>
        <taxon>Adonisia</taxon>
        <taxon>Adonisia turfae</taxon>
    </lineage>
</organism>